<evidence type="ECO:0000313" key="4">
    <source>
        <dbReference type="Proteomes" id="UP000661858"/>
    </source>
</evidence>
<reference evidence="3" key="1">
    <citation type="submission" date="2021-01" db="EMBL/GenBank/DDBJ databases">
        <title>WGS of actinomycetes isolated from Thailand.</title>
        <authorList>
            <person name="Thawai C."/>
        </authorList>
    </citation>
    <scope>NUCLEOTIDE SEQUENCE</scope>
    <source>
        <strain evidence="3">RCU-197</strain>
    </source>
</reference>
<name>A0A937ERT7_9ACTN</name>
<keyword evidence="2" id="KW-0472">Membrane</keyword>
<protein>
    <submittedName>
        <fullName evidence="3">Uncharacterized protein</fullName>
    </submittedName>
</protein>
<dbReference type="Proteomes" id="UP000661858">
    <property type="component" value="Unassembled WGS sequence"/>
</dbReference>
<comment type="caution">
    <text evidence="3">The sequence shown here is derived from an EMBL/GenBank/DDBJ whole genome shotgun (WGS) entry which is preliminary data.</text>
</comment>
<dbReference type="EMBL" id="JAERRK010000032">
    <property type="protein sequence ID" value="MBL1087428.1"/>
    <property type="molecule type" value="Genomic_DNA"/>
</dbReference>
<dbReference type="RefSeq" id="WP_201843963.1">
    <property type="nucleotide sequence ID" value="NZ_JAERRK010000032.1"/>
</dbReference>
<feature type="transmembrane region" description="Helical" evidence="2">
    <location>
        <begin position="51"/>
        <end position="71"/>
    </location>
</feature>
<accession>A0A937ERT7</accession>
<keyword evidence="2" id="KW-0812">Transmembrane</keyword>
<keyword evidence="2" id="KW-1133">Transmembrane helix</keyword>
<dbReference type="AlphaFoldDB" id="A0A937ERT7"/>
<feature type="compositionally biased region" description="Low complexity" evidence="1">
    <location>
        <begin position="77"/>
        <end position="103"/>
    </location>
</feature>
<evidence type="ECO:0000256" key="1">
    <source>
        <dbReference type="SAM" id="MobiDB-lite"/>
    </source>
</evidence>
<keyword evidence="4" id="KW-1185">Reference proteome</keyword>
<evidence type="ECO:0000256" key="2">
    <source>
        <dbReference type="SAM" id="Phobius"/>
    </source>
</evidence>
<organism evidence="3 4">
    <name type="scientific">Streptomyces actinomycinicus</name>
    <dbReference type="NCBI Taxonomy" id="1695166"/>
    <lineage>
        <taxon>Bacteria</taxon>
        <taxon>Bacillati</taxon>
        <taxon>Actinomycetota</taxon>
        <taxon>Actinomycetes</taxon>
        <taxon>Kitasatosporales</taxon>
        <taxon>Streptomycetaceae</taxon>
        <taxon>Streptomyces</taxon>
    </lineage>
</organism>
<gene>
    <name evidence="3" type="ORF">JK359_36685</name>
</gene>
<evidence type="ECO:0000313" key="3">
    <source>
        <dbReference type="EMBL" id="MBL1087428.1"/>
    </source>
</evidence>
<feature type="region of interest" description="Disordered" evidence="1">
    <location>
        <begin position="75"/>
        <end position="103"/>
    </location>
</feature>
<proteinExistence type="predicted"/>
<sequence>MPVDDNDPNDAFEVRFTEALHQAGSGFEPPRQDLAARGEARGRRRAFRRQAAVLGGVTTVALIGVGGALMLPGGQAVGSHSSSTGASSPSVPPATSAATTSVSGDALVHTLEKLLPKGEFSDEEARGTGDPLPPFAKVVYDDGNGKAAVAVSFSRLRPGGQEARQTTECPDKVFIAFDTCRTTTLDDGSKLMILKGYEYPNSRSGTKLWTAEYVSRTGQHVSVQEWNAAAEKDAPVTRALPPLTAEQLSQLATARQWRTALDAVLVPPAAADPSPARGVPGGSVSSTLVSLLPKGVRVVSKSSADAGFGYAVLDDGKGASLVQVNVQGDQSDVENELFGAGTKTLPNGMKVVTHQRPGEKGGEGVVWWTVDTIRPDGYRVVISAFNSGAQNTAATRSTPALTMQQLETIATNAKWYARH</sequence>